<dbReference type="GO" id="GO:0016226">
    <property type="term" value="P:iron-sulfur cluster assembly"/>
    <property type="evidence" value="ECO:0007669"/>
    <property type="project" value="InterPro"/>
</dbReference>
<dbReference type="Gene3D" id="3.40.50.300">
    <property type="entry name" value="P-loop containing nucleotide triphosphate hydrolases"/>
    <property type="match status" value="1"/>
</dbReference>
<evidence type="ECO:0000256" key="2">
    <source>
        <dbReference type="ARBA" id="ARBA00022741"/>
    </source>
</evidence>
<dbReference type="GeneID" id="9752326"/>
<dbReference type="InterPro" id="IPR027417">
    <property type="entry name" value="P-loop_NTPase"/>
</dbReference>
<keyword evidence="2 8" id="KW-0547">Nucleotide-binding</keyword>
<dbReference type="eggNOG" id="arCOG00585">
    <property type="taxonomic scope" value="Archaea"/>
</dbReference>
<keyword evidence="10" id="KW-1185">Reference proteome</keyword>
<dbReference type="Proteomes" id="UP000006681">
    <property type="component" value="Chromosome"/>
</dbReference>
<dbReference type="STRING" id="572478.Vdis_1393"/>
<evidence type="ECO:0000256" key="4">
    <source>
        <dbReference type="ARBA" id="ARBA00023004"/>
    </source>
</evidence>
<dbReference type="EMBL" id="CP002100">
    <property type="protein sequence ID" value="ADN50779.1"/>
    <property type="molecule type" value="Genomic_DNA"/>
</dbReference>
<dbReference type="GO" id="GO:0016887">
    <property type="term" value="F:ATP hydrolysis activity"/>
    <property type="evidence" value="ECO:0007669"/>
    <property type="project" value="UniProtKB-UniRule"/>
</dbReference>
<dbReference type="GO" id="GO:0005524">
    <property type="term" value="F:ATP binding"/>
    <property type="evidence" value="ECO:0007669"/>
    <property type="project" value="UniProtKB-UniRule"/>
</dbReference>
<keyword evidence="3 8" id="KW-0067">ATP-binding</keyword>
<dbReference type="HAMAP" id="MF_02040">
    <property type="entry name" value="Mrp_NBP35"/>
    <property type="match status" value="1"/>
</dbReference>
<proteinExistence type="inferred from homology"/>
<gene>
    <name evidence="9" type="ordered locus">Vdis_1393</name>
</gene>
<dbReference type="PANTHER" id="PTHR42961">
    <property type="entry name" value="IRON-SULFUR PROTEIN NUBPL"/>
    <property type="match status" value="1"/>
</dbReference>
<comment type="similarity">
    <text evidence="8">Belongs to the Mrp/NBP35 ATP-binding proteins family.</text>
</comment>
<reference evidence="10" key="2">
    <citation type="journal article" date="2010" name="Stand. Genomic Sci.">
        <title>Complete genome sequence of Vulcanisaeta distributa type strain (IC-017T).</title>
        <authorList>
            <person name="Mavromatis K."/>
            <person name="Sikorski J."/>
            <person name="Pabst E."/>
            <person name="Teshima H."/>
            <person name="Lapidus A."/>
            <person name="Lucas S."/>
            <person name="Nolan M."/>
            <person name="Glavina Del Rio T."/>
            <person name="Cheng J."/>
            <person name="Bruce D."/>
            <person name="Goodwin L."/>
            <person name="Pitluck S."/>
            <person name="Liolios K."/>
            <person name="Ivanova N."/>
            <person name="Mikhailova N."/>
            <person name="Pati A."/>
            <person name="Chen A."/>
            <person name="Palaniappan K."/>
            <person name="Land M."/>
            <person name="Hauser L."/>
            <person name="Chang Y."/>
            <person name="Jeffries C."/>
            <person name="Rohde M."/>
            <person name="Spring S."/>
            <person name="Goker M."/>
            <person name="Wirth R."/>
            <person name="Woyke T."/>
            <person name="Bristow J."/>
            <person name="Eisen J."/>
            <person name="Markowitz V."/>
            <person name="Hugenholtz P."/>
            <person name="Klenk H."/>
            <person name="Kyrpides N."/>
        </authorList>
    </citation>
    <scope>NUCLEOTIDE SEQUENCE [LARGE SCALE GENOMIC DNA]</scope>
    <source>
        <strain evidence="10">DSM 14429 / JCM 11212 / NBRC 100878 / IC-017</strain>
    </source>
</reference>
<keyword evidence="8" id="KW-0378">Hydrolase</keyword>
<keyword evidence="5 8" id="KW-0411">Iron-sulfur</keyword>
<dbReference type="GO" id="GO:0140663">
    <property type="term" value="F:ATP-dependent FeS chaperone activity"/>
    <property type="evidence" value="ECO:0007669"/>
    <property type="project" value="InterPro"/>
</dbReference>
<dbReference type="AlphaFoldDB" id="E1QSI6"/>
<evidence type="ECO:0000256" key="6">
    <source>
        <dbReference type="ARBA" id="ARBA00058094"/>
    </source>
</evidence>
<sequence>MSSQSSQGGGKIRVSVQKAGPLDTGEIAQTMKTIKTKFAIMSGKGGVGKSFVTASLALGFAMRGYRVGILDADVYGPTIPKLLGLVGANLYLSEDEKIIPAEGPFGIKVVSMDFLLPTDDTAVIWRGPLVDRAIKDFLGNVRWGELDALFIDLPPGTGDAPLTIAQALANEMTGSIIVTAPSDVSKRIVQKAIDFSRKVKIPITGVVENMCCFYCPETGKTYYIFGKLIGKEMADKYGVPYLGMIPLDPRIGESNDLGEPFLMKYSTSDTARAILSIVDTIIAMYKDRLEAKVEATAKKQIKSLLRLPGEEEEENQEES</sequence>
<dbReference type="RefSeq" id="WP_013336504.1">
    <property type="nucleotide sequence ID" value="NC_014537.1"/>
</dbReference>
<dbReference type="KEGG" id="vdi:Vdis_1393"/>
<evidence type="ECO:0000256" key="3">
    <source>
        <dbReference type="ARBA" id="ARBA00022840"/>
    </source>
</evidence>
<dbReference type="FunFam" id="3.40.50.300:FF:001119">
    <property type="entry name" value="Iron-sulfur cluster carrier protein"/>
    <property type="match status" value="1"/>
</dbReference>
<protein>
    <recommendedName>
        <fullName evidence="7 8">Iron-sulfur cluster carrier protein</fullName>
    </recommendedName>
</protein>
<dbReference type="InterPro" id="IPR044304">
    <property type="entry name" value="NUBPL-like"/>
</dbReference>
<dbReference type="CDD" id="cd02037">
    <property type="entry name" value="Mrp_NBP35"/>
    <property type="match status" value="1"/>
</dbReference>
<dbReference type="InterPro" id="IPR019591">
    <property type="entry name" value="Mrp/NBP35_ATP-bd"/>
</dbReference>
<evidence type="ECO:0000256" key="5">
    <source>
        <dbReference type="ARBA" id="ARBA00023014"/>
    </source>
</evidence>
<dbReference type="PANTHER" id="PTHR42961:SF2">
    <property type="entry name" value="IRON-SULFUR PROTEIN NUBPL"/>
    <property type="match status" value="1"/>
</dbReference>
<dbReference type="GO" id="GO:0046872">
    <property type="term" value="F:metal ion binding"/>
    <property type="evidence" value="ECO:0007669"/>
    <property type="project" value="UniProtKB-KW"/>
</dbReference>
<evidence type="ECO:0000256" key="1">
    <source>
        <dbReference type="ARBA" id="ARBA00022723"/>
    </source>
</evidence>
<feature type="binding site" evidence="8">
    <location>
        <begin position="43"/>
        <end position="50"/>
    </location>
    <ligand>
        <name>ATP</name>
        <dbReference type="ChEBI" id="CHEBI:30616"/>
    </ligand>
</feature>
<comment type="subunit">
    <text evidence="8">Homodimer.</text>
</comment>
<accession>E1QSI6</accession>
<name>E1QSI6_VULDI</name>
<evidence type="ECO:0000256" key="7">
    <source>
        <dbReference type="ARBA" id="ARBA00074706"/>
    </source>
</evidence>
<dbReference type="InterPro" id="IPR033756">
    <property type="entry name" value="YlxH/NBP35"/>
</dbReference>
<dbReference type="SUPFAM" id="SSF52540">
    <property type="entry name" value="P-loop containing nucleoside triphosphate hydrolases"/>
    <property type="match status" value="1"/>
</dbReference>
<dbReference type="HOGENOM" id="CLU_024839_0_1_2"/>
<keyword evidence="1 8" id="KW-0479">Metal-binding</keyword>
<evidence type="ECO:0000313" key="10">
    <source>
        <dbReference type="Proteomes" id="UP000006681"/>
    </source>
</evidence>
<evidence type="ECO:0000256" key="8">
    <source>
        <dbReference type="HAMAP-Rule" id="MF_02040"/>
    </source>
</evidence>
<comment type="function">
    <text evidence="6 8">Binds and transfers iron-sulfur (Fe-S) clusters to target apoproteins. Can hydrolyze ATP.</text>
</comment>
<keyword evidence="4 8" id="KW-0408">Iron</keyword>
<dbReference type="Pfam" id="PF10609">
    <property type="entry name" value="ParA"/>
    <property type="match status" value="1"/>
</dbReference>
<evidence type="ECO:0000313" key="9">
    <source>
        <dbReference type="EMBL" id="ADN50779.1"/>
    </source>
</evidence>
<dbReference type="GO" id="GO:0051539">
    <property type="term" value="F:4 iron, 4 sulfur cluster binding"/>
    <property type="evidence" value="ECO:0007669"/>
    <property type="project" value="TreeGrafter"/>
</dbReference>
<organism evidence="9 10">
    <name type="scientific">Vulcanisaeta distributa (strain DSM 14429 / JCM 11212 / NBRC 100878 / IC-017)</name>
    <dbReference type="NCBI Taxonomy" id="572478"/>
    <lineage>
        <taxon>Archaea</taxon>
        <taxon>Thermoproteota</taxon>
        <taxon>Thermoprotei</taxon>
        <taxon>Thermoproteales</taxon>
        <taxon>Thermoproteaceae</taxon>
        <taxon>Vulcanisaeta</taxon>
    </lineage>
</organism>
<reference evidence="9 10" key="1">
    <citation type="journal article" date="2010" name="Stand. Genomic Sci.">
        <title>Complete genome sequence of Vulcanisaeta distributa type strain (IC-017).</title>
        <authorList>
            <person name="Mavromatis K."/>
            <person name="Sikorski J."/>
            <person name="Pabst E."/>
            <person name="Teshima H."/>
            <person name="Lapidus A."/>
            <person name="Lucas S."/>
            <person name="Nolan M."/>
            <person name="Glavina Del Rio T."/>
            <person name="Cheng J.F."/>
            <person name="Bruce D."/>
            <person name="Goodwin L."/>
            <person name="Pitluck S."/>
            <person name="Liolios K."/>
            <person name="Ivanova N."/>
            <person name="Mikhailova N."/>
            <person name="Pati A."/>
            <person name="Chen A."/>
            <person name="Palaniappan K."/>
            <person name="Land M."/>
            <person name="Hauser L."/>
            <person name="Chang Y.J."/>
            <person name="Jeffries C.D."/>
            <person name="Rohde M."/>
            <person name="Spring S."/>
            <person name="Goker M."/>
            <person name="Wirth R."/>
            <person name="Woyke T."/>
            <person name="Bristow J."/>
            <person name="Eisen J.A."/>
            <person name="Markowitz V."/>
            <person name="Hugenholtz P."/>
            <person name="Klenk H.P."/>
            <person name="Kyrpides N.C."/>
        </authorList>
    </citation>
    <scope>NUCLEOTIDE SEQUENCE [LARGE SCALE GENOMIC DNA]</scope>
    <source>
        <strain evidence="10">DSM 14429 / JCM 11212 / NBRC 100878 / IC-017</strain>
    </source>
</reference>